<dbReference type="Proteomes" id="UP000199385">
    <property type="component" value="Chromosome I"/>
</dbReference>
<dbReference type="AlphaFoldDB" id="A0A1A9A241"/>
<feature type="chain" id="PRO_5039639399" description="Exo-alpha-sialidase" evidence="2">
    <location>
        <begin position="20"/>
        <end position="366"/>
    </location>
</feature>
<dbReference type="InterPro" id="IPR015943">
    <property type="entry name" value="WD40/YVTN_repeat-like_dom_sf"/>
</dbReference>
<dbReference type="RefSeq" id="WP_091667954.1">
    <property type="nucleotide sequence ID" value="NZ_LT594323.1"/>
</dbReference>
<keyword evidence="4" id="KW-1185">Reference proteome</keyword>
<accession>A0A1A9A241</accession>
<protein>
    <recommendedName>
        <fullName evidence="5">Exo-alpha-sialidase</fullName>
    </recommendedName>
</protein>
<gene>
    <name evidence="3" type="ORF">GA0070611_4676</name>
</gene>
<proteinExistence type="predicted"/>
<sequence>MAGRTIAKSIFLLLLPALTACSIGDVRRPPPDRASASPRPVTAPPAPRPVADVDEVRHVGVAVPQRYGPPTVEFVDADEAYALFGVCDDGSAAPACPALLFATRDGGRSWRPLRHPHPTGVNHQLYAARGRLVVGSDDSAWYASSDGGASFVRQPGTVPPPGLTGPPGRFQATDDGRVNRWDGRRLVPLRAQPGLPQLQDVAEAGDLLVAAGADGAGHPYAAISTDQGRNWQRTVVPAPDGAVGVLRPVGAPDGEAWLVGQRSDRMGFPALWRWLGRWQPVAADHHPDRVLSAVPVGAGRVAVTGPDGVGVVADGRYERVAWPLGPEHYLTLAADGTLVARAPDEIMLNVGPVGDRRWIRLVLARA</sequence>
<keyword evidence="2" id="KW-0732">Signal</keyword>
<evidence type="ECO:0000313" key="4">
    <source>
        <dbReference type="Proteomes" id="UP000199385"/>
    </source>
</evidence>
<dbReference type="Gene3D" id="2.130.10.10">
    <property type="entry name" value="YVTN repeat-like/Quinoprotein amine dehydrogenase"/>
    <property type="match status" value="1"/>
</dbReference>
<evidence type="ECO:0008006" key="5">
    <source>
        <dbReference type="Google" id="ProtNLM"/>
    </source>
</evidence>
<evidence type="ECO:0000256" key="1">
    <source>
        <dbReference type="SAM" id="MobiDB-lite"/>
    </source>
</evidence>
<feature type="region of interest" description="Disordered" evidence="1">
    <location>
        <begin position="26"/>
        <end position="50"/>
    </location>
</feature>
<dbReference type="EMBL" id="LT594323">
    <property type="protein sequence ID" value="SBT50160.1"/>
    <property type="molecule type" value="Genomic_DNA"/>
</dbReference>
<dbReference type="STRING" id="261654.GA0070611_4676"/>
<organism evidence="3 4">
    <name type="scientific">Micromonospora auratinigra</name>
    <dbReference type="NCBI Taxonomy" id="261654"/>
    <lineage>
        <taxon>Bacteria</taxon>
        <taxon>Bacillati</taxon>
        <taxon>Actinomycetota</taxon>
        <taxon>Actinomycetes</taxon>
        <taxon>Micromonosporales</taxon>
        <taxon>Micromonosporaceae</taxon>
        <taxon>Micromonospora</taxon>
    </lineage>
</organism>
<evidence type="ECO:0000313" key="3">
    <source>
        <dbReference type="EMBL" id="SBT50160.1"/>
    </source>
</evidence>
<dbReference type="PATRIC" id="fig|261654.4.peg.4746"/>
<feature type="signal peptide" evidence="2">
    <location>
        <begin position="1"/>
        <end position="19"/>
    </location>
</feature>
<dbReference type="InterPro" id="IPR036278">
    <property type="entry name" value="Sialidase_sf"/>
</dbReference>
<dbReference type="OrthoDB" id="3351730at2"/>
<dbReference type="SUPFAM" id="SSF50939">
    <property type="entry name" value="Sialidases"/>
    <property type="match status" value="1"/>
</dbReference>
<name>A0A1A9A241_9ACTN</name>
<reference evidence="4" key="1">
    <citation type="submission" date="2016-06" db="EMBL/GenBank/DDBJ databases">
        <authorList>
            <person name="Varghese N."/>
            <person name="Submissions Spin"/>
        </authorList>
    </citation>
    <scope>NUCLEOTIDE SEQUENCE [LARGE SCALE GENOMIC DNA]</scope>
    <source>
        <strain evidence="4">DSM 44815</strain>
    </source>
</reference>
<evidence type="ECO:0000256" key="2">
    <source>
        <dbReference type="SAM" id="SignalP"/>
    </source>
</evidence>
<dbReference type="PROSITE" id="PS51257">
    <property type="entry name" value="PROKAR_LIPOPROTEIN"/>
    <property type="match status" value="1"/>
</dbReference>